<proteinExistence type="predicted"/>
<dbReference type="GO" id="GO:0036064">
    <property type="term" value="C:ciliary basal body"/>
    <property type="evidence" value="ECO:0007669"/>
    <property type="project" value="TreeGrafter"/>
</dbReference>
<dbReference type="Proteomes" id="UP000822688">
    <property type="component" value="Chromosome 4"/>
</dbReference>
<feature type="domain" description="IF140 C-terminal TPR" evidence="6">
    <location>
        <begin position="1"/>
        <end position="99"/>
    </location>
</feature>
<evidence type="ECO:0000256" key="2">
    <source>
        <dbReference type="ARBA" id="ARBA00022574"/>
    </source>
</evidence>
<evidence type="ECO:0000259" key="6">
    <source>
        <dbReference type="Pfam" id="PF24760"/>
    </source>
</evidence>
<dbReference type="InterPro" id="IPR002885">
    <property type="entry name" value="PPR_rpt"/>
</dbReference>
<evidence type="ECO:0000256" key="4">
    <source>
        <dbReference type="ARBA" id="ARBA00023069"/>
    </source>
</evidence>
<keyword evidence="5" id="KW-0966">Cell projection</keyword>
<organism evidence="7 8">
    <name type="scientific">Ceratodon purpureus</name>
    <name type="common">Fire moss</name>
    <name type="synonym">Dicranum purpureum</name>
    <dbReference type="NCBI Taxonomy" id="3225"/>
    <lineage>
        <taxon>Eukaryota</taxon>
        <taxon>Viridiplantae</taxon>
        <taxon>Streptophyta</taxon>
        <taxon>Embryophyta</taxon>
        <taxon>Bryophyta</taxon>
        <taxon>Bryophytina</taxon>
        <taxon>Bryopsida</taxon>
        <taxon>Dicranidae</taxon>
        <taxon>Pseudoditrichales</taxon>
        <taxon>Ditrichaceae</taxon>
        <taxon>Ceratodon</taxon>
    </lineage>
</organism>
<dbReference type="Pfam" id="PF24760">
    <property type="entry name" value="TPR_IF140_C"/>
    <property type="match status" value="1"/>
</dbReference>
<reference evidence="7" key="1">
    <citation type="submission" date="2020-06" db="EMBL/GenBank/DDBJ databases">
        <title>WGS assembly of Ceratodon purpureus strain R40.</title>
        <authorList>
            <person name="Carey S.B."/>
            <person name="Jenkins J."/>
            <person name="Shu S."/>
            <person name="Lovell J.T."/>
            <person name="Sreedasyam A."/>
            <person name="Maumus F."/>
            <person name="Tiley G.P."/>
            <person name="Fernandez-Pozo N."/>
            <person name="Barry K."/>
            <person name="Chen C."/>
            <person name="Wang M."/>
            <person name="Lipzen A."/>
            <person name="Daum C."/>
            <person name="Saski C.A."/>
            <person name="Payton A.C."/>
            <person name="Mcbreen J.C."/>
            <person name="Conrad R.E."/>
            <person name="Kollar L.M."/>
            <person name="Olsson S."/>
            <person name="Huttunen S."/>
            <person name="Landis J.B."/>
            <person name="Wickett N.J."/>
            <person name="Johnson M.G."/>
            <person name="Rensing S.A."/>
            <person name="Grimwood J."/>
            <person name="Schmutz J."/>
            <person name="Mcdaniel S.F."/>
        </authorList>
    </citation>
    <scope>NUCLEOTIDE SEQUENCE</scope>
    <source>
        <strain evidence="7">R40</strain>
    </source>
</reference>
<dbReference type="AlphaFoldDB" id="A0A8T0IAG2"/>
<dbReference type="GO" id="GO:0005930">
    <property type="term" value="C:axoneme"/>
    <property type="evidence" value="ECO:0007669"/>
    <property type="project" value="TreeGrafter"/>
</dbReference>
<dbReference type="GO" id="GO:0030991">
    <property type="term" value="C:intraciliary transport particle A"/>
    <property type="evidence" value="ECO:0007669"/>
    <property type="project" value="TreeGrafter"/>
</dbReference>
<evidence type="ECO:0000313" key="8">
    <source>
        <dbReference type="Proteomes" id="UP000822688"/>
    </source>
</evidence>
<keyword evidence="3" id="KW-0677">Repeat</keyword>
<dbReference type="GO" id="GO:0035721">
    <property type="term" value="P:intraciliary retrograde transport"/>
    <property type="evidence" value="ECO:0007669"/>
    <property type="project" value="TreeGrafter"/>
</dbReference>
<sequence length="144" mass="16250">MSEALKYLKKSNKFDKDEKVKSLQTRIAEMEHFGQIRRMAKTDPIGMVRACRELLAQLSRTKGSPQASLRVGDLYALLIEFYFRQGNSEQAYQLIEKMRSQKIPIGQFVDQNIVESICEALGMEAAEDNLSEGISEDIASLGQS</sequence>
<name>A0A8T0IAG2_CERPU</name>
<comment type="subcellular location">
    <subcellularLocation>
        <location evidence="1">Cell projection</location>
        <location evidence="1">Cilium</location>
    </subcellularLocation>
</comment>
<protein>
    <recommendedName>
        <fullName evidence="6">IF140 C-terminal TPR domain-containing protein</fullName>
    </recommendedName>
</protein>
<dbReference type="EMBL" id="CM026424">
    <property type="protein sequence ID" value="KAG0579949.1"/>
    <property type="molecule type" value="Genomic_DNA"/>
</dbReference>
<accession>A0A8T0IAG2</accession>
<dbReference type="InterPro" id="IPR056156">
    <property type="entry name" value="TPR_IF140_C"/>
</dbReference>
<keyword evidence="2" id="KW-0853">WD repeat</keyword>
<dbReference type="NCBIfam" id="TIGR00756">
    <property type="entry name" value="PPR"/>
    <property type="match status" value="1"/>
</dbReference>
<evidence type="ECO:0000256" key="1">
    <source>
        <dbReference type="ARBA" id="ARBA00004138"/>
    </source>
</evidence>
<dbReference type="PANTHER" id="PTHR15722">
    <property type="entry name" value="IFT140/172-RELATED"/>
    <property type="match status" value="1"/>
</dbReference>
<evidence type="ECO:0000256" key="5">
    <source>
        <dbReference type="ARBA" id="ARBA00023273"/>
    </source>
</evidence>
<keyword evidence="4" id="KW-0969">Cilium</keyword>
<gene>
    <name evidence="7" type="ORF">KC19_4G137200</name>
</gene>
<dbReference type="PANTHER" id="PTHR15722:SF7">
    <property type="entry name" value="INTRAFLAGELLAR TRANSPORT PROTEIN 140 HOMOLOG"/>
    <property type="match status" value="1"/>
</dbReference>
<evidence type="ECO:0000256" key="3">
    <source>
        <dbReference type="ARBA" id="ARBA00022737"/>
    </source>
</evidence>
<comment type="caution">
    <text evidence="7">The sequence shown here is derived from an EMBL/GenBank/DDBJ whole genome shotgun (WGS) entry which is preliminary data.</text>
</comment>
<evidence type="ECO:0000313" key="7">
    <source>
        <dbReference type="EMBL" id="KAG0579949.1"/>
    </source>
</evidence>
<keyword evidence="8" id="KW-1185">Reference proteome</keyword>